<reference evidence="5 6" key="1">
    <citation type="submission" date="2019-01" db="EMBL/GenBank/DDBJ databases">
        <title>Genome sequences of Streptomyces and Rhizobium isolates collected from root and soil.</title>
        <authorList>
            <person name="Chhettri S."/>
            <person name="Sevigny J.L."/>
            <person name="Sen A."/>
            <person name="Ennis N."/>
            <person name="Tisa L."/>
        </authorList>
    </citation>
    <scope>NUCLEOTIDE SEQUENCE [LARGE SCALE GENOMIC DNA]</scope>
    <source>
        <strain evidence="5 6">San01</strain>
    </source>
</reference>
<name>A0A3S3UFD6_9ACTN</name>
<evidence type="ECO:0000259" key="3">
    <source>
        <dbReference type="PROSITE" id="PS50914"/>
    </source>
</evidence>
<dbReference type="OrthoDB" id="2111978at2"/>
<organism evidence="5 6">
    <name type="scientific">Streptomyces antnestii</name>
    <dbReference type="NCBI Taxonomy" id="2494256"/>
    <lineage>
        <taxon>Bacteria</taxon>
        <taxon>Bacillati</taxon>
        <taxon>Actinomycetota</taxon>
        <taxon>Actinomycetes</taxon>
        <taxon>Kitasatosporales</taxon>
        <taxon>Streptomycetaceae</taxon>
        <taxon>Streptomyces</taxon>
    </lineage>
</organism>
<dbReference type="InterPro" id="IPR046342">
    <property type="entry name" value="CBS_dom_sf"/>
</dbReference>
<dbReference type="AlphaFoldDB" id="A0A3S3UFD6"/>
<dbReference type="EMBL" id="RZYA01000009">
    <property type="protein sequence ID" value="RVU22970.1"/>
    <property type="molecule type" value="Genomic_DNA"/>
</dbReference>
<dbReference type="InterPro" id="IPR000644">
    <property type="entry name" value="CBS_dom"/>
</dbReference>
<dbReference type="InterPro" id="IPR007055">
    <property type="entry name" value="BON_dom"/>
</dbReference>
<dbReference type="SUPFAM" id="SSF54631">
    <property type="entry name" value="CBS-domain pair"/>
    <property type="match status" value="1"/>
</dbReference>
<evidence type="ECO:0000313" key="6">
    <source>
        <dbReference type="Proteomes" id="UP000283128"/>
    </source>
</evidence>
<protein>
    <submittedName>
        <fullName evidence="5">CBS domain-containing protein</fullName>
    </submittedName>
</protein>
<dbReference type="Gene3D" id="3.30.1340.30">
    <property type="match status" value="1"/>
</dbReference>
<dbReference type="InterPro" id="IPR051257">
    <property type="entry name" value="Diverse_CBS-Domain"/>
</dbReference>
<proteinExistence type="predicted"/>
<dbReference type="PIRSF" id="PIRSF036990">
    <property type="entry name" value="UCP036990_CBS_BON"/>
    <property type="match status" value="1"/>
</dbReference>
<dbReference type="PANTHER" id="PTHR43080">
    <property type="entry name" value="CBS DOMAIN-CONTAINING PROTEIN CBSX3, MITOCHONDRIAL"/>
    <property type="match status" value="1"/>
</dbReference>
<sequence length="205" mass="22065">MMKHLRVVDDVMNHAVISVGPGTALKDIVETMRRWRISSLPVLSTEGRVAGVVSEADLLLKARGADESRTVTAGELMTEPAVTVKRDATIAGAAHLMARGRLKRLPVVDDESRLVGMVSQGDLLKVYLRPDGDIAEELRELILTELIPDGSAEVRVHVAEGIVHLTGVIPDASLKDVLTRVARTVPGVVDVTTQFDVEVPAGRGR</sequence>
<dbReference type="InterPro" id="IPR017080">
    <property type="entry name" value="UCP036990_CBS_BON"/>
</dbReference>
<dbReference type="PROSITE" id="PS51371">
    <property type="entry name" value="CBS"/>
    <property type="match status" value="2"/>
</dbReference>
<dbReference type="Proteomes" id="UP000283128">
    <property type="component" value="Unassembled WGS sequence"/>
</dbReference>
<evidence type="ECO:0000256" key="2">
    <source>
        <dbReference type="PROSITE-ProRule" id="PRU00703"/>
    </source>
</evidence>
<dbReference type="PROSITE" id="PS50914">
    <property type="entry name" value="BON"/>
    <property type="match status" value="1"/>
</dbReference>
<dbReference type="SMART" id="SM00116">
    <property type="entry name" value="CBS"/>
    <property type="match status" value="2"/>
</dbReference>
<feature type="domain" description="CBS" evidence="4">
    <location>
        <begin position="77"/>
        <end position="134"/>
    </location>
</feature>
<evidence type="ECO:0000259" key="4">
    <source>
        <dbReference type="PROSITE" id="PS51371"/>
    </source>
</evidence>
<feature type="domain" description="BON" evidence="3">
    <location>
        <begin position="130"/>
        <end position="199"/>
    </location>
</feature>
<feature type="domain" description="CBS" evidence="4">
    <location>
        <begin position="12"/>
        <end position="68"/>
    </location>
</feature>
<accession>A0A3S3UFD6</accession>
<evidence type="ECO:0000313" key="5">
    <source>
        <dbReference type="EMBL" id="RVU22970.1"/>
    </source>
</evidence>
<dbReference type="Pfam" id="PF04972">
    <property type="entry name" value="BON"/>
    <property type="match status" value="1"/>
</dbReference>
<dbReference type="PANTHER" id="PTHR43080:SF29">
    <property type="entry name" value="OS02G0818000 PROTEIN"/>
    <property type="match status" value="1"/>
</dbReference>
<dbReference type="Pfam" id="PF00571">
    <property type="entry name" value="CBS"/>
    <property type="match status" value="2"/>
</dbReference>
<comment type="caution">
    <text evidence="5">The sequence shown here is derived from an EMBL/GenBank/DDBJ whole genome shotgun (WGS) entry which is preliminary data.</text>
</comment>
<evidence type="ECO:0000256" key="1">
    <source>
        <dbReference type="ARBA" id="ARBA00023122"/>
    </source>
</evidence>
<keyword evidence="1 2" id="KW-0129">CBS domain</keyword>
<dbReference type="Gene3D" id="3.10.580.10">
    <property type="entry name" value="CBS-domain"/>
    <property type="match status" value="1"/>
</dbReference>
<keyword evidence="6" id="KW-1185">Reference proteome</keyword>
<gene>
    <name evidence="5" type="ORF">EOT10_19845</name>
</gene>